<dbReference type="EMBL" id="JAAIKD010000001">
    <property type="protein sequence ID" value="NEV92877.1"/>
    <property type="molecule type" value="Genomic_DNA"/>
</dbReference>
<dbReference type="Gene3D" id="3.40.50.2000">
    <property type="entry name" value="Glycogen Phosphorylase B"/>
    <property type="match status" value="2"/>
</dbReference>
<evidence type="ECO:0000313" key="3">
    <source>
        <dbReference type="EMBL" id="NEV92877.1"/>
    </source>
</evidence>
<evidence type="ECO:0000256" key="2">
    <source>
        <dbReference type="ARBA" id="ARBA00022679"/>
    </source>
</evidence>
<dbReference type="Pfam" id="PF01075">
    <property type="entry name" value="Glyco_transf_9"/>
    <property type="match status" value="1"/>
</dbReference>
<gene>
    <name evidence="3" type="ORF">G3567_01790</name>
</gene>
<proteinExistence type="predicted"/>
<dbReference type="Proteomes" id="UP000478505">
    <property type="component" value="Unassembled WGS sequence"/>
</dbReference>
<reference evidence="3 4" key="1">
    <citation type="submission" date="2020-02" db="EMBL/GenBank/DDBJ databases">
        <title>Flavobacteriaceae Psychroflexus bacterium YR1-1, complete genome.</title>
        <authorList>
            <person name="Li Y."/>
            <person name="Wu S."/>
        </authorList>
    </citation>
    <scope>NUCLEOTIDE SEQUENCE [LARGE SCALE GENOMIC DNA]</scope>
    <source>
        <strain evidence="3 4">YR1-1</strain>
    </source>
</reference>
<keyword evidence="1" id="KW-0328">Glycosyltransferase</keyword>
<dbReference type="PANTHER" id="PTHR30160">
    <property type="entry name" value="TETRAACYLDISACCHARIDE 4'-KINASE-RELATED"/>
    <property type="match status" value="1"/>
</dbReference>
<dbReference type="InterPro" id="IPR002201">
    <property type="entry name" value="Glyco_trans_9"/>
</dbReference>
<name>A0A6B3R1G6_9FLAO</name>
<evidence type="ECO:0000313" key="4">
    <source>
        <dbReference type="Proteomes" id="UP000478505"/>
    </source>
</evidence>
<dbReference type="RefSeq" id="WP_164003531.1">
    <property type="nucleotide sequence ID" value="NZ_JAAIKD010000001.1"/>
</dbReference>
<accession>A0A6B3R1G6</accession>
<dbReference type="GO" id="GO:0008713">
    <property type="term" value="F:ADP-heptose-lipopolysaccharide heptosyltransferase activity"/>
    <property type="evidence" value="ECO:0007669"/>
    <property type="project" value="TreeGrafter"/>
</dbReference>
<dbReference type="AlphaFoldDB" id="A0A6B3R1G6"/>
<dbReference type="InterPro" id="IPR051199">
    <property type="entry name" value="LPS_LOS_Heptosyltrfase"/>
</dbReference>
<dbReference type="SUPFAM" id="SSF53756">
    <property type="entry name" value="UDP-Glycosyltransferase/glycogen phosphorylase"/>
    <property type="match status" value="1"/>
</dbReference>
<dbReference type="PANTHER" id="PTHR30160:SF22">
    <property type="entry name" value="LIPOPOLYSACCHARIDE CORE BIOSYNTHESIS PROTEIN"/>
    <property type="match status" value="1"/>
</dbReference>
<organism evidence="3 4">
    <name type="scientific">Psychroflexus aurantiacus</name>
    <dbReference type="NCBI Taxonomy" id="2709310"/>
    <lineage>
        <taxon>Bacteria</taxon>
        <taxon>Pseudomonadati</taxon>
        <taxon>Bacteroidota</taxon>
        <taxon>Flavobacteriia</taxon>
        <taxon>Flavobacteriales</taxon>
        <taxon>Flavobacteriaceae</taxon>
        <taxon>Psychroflexus</taxon>
    </lineage>
</organism>
<dbReference type="CDD" id="cd03789">
    <property type="entry name" value="GT9_LPS_heptosyltransferase"/>
    <property type="match status" value="1"/>
</dbReference>
<dbReference type="GO" id="GO:0005829">
    <property type="term" value="C:cytosol"/>
    <property type="evidence" value="ECO:0007669"/>
    <property type="project" value="TreeGrafter"/>
</dbReference>
<protein>
    <submittedName>
        <fullName evidence="3">Glycosyltransferase family 9 protein</fullName>
    </submittedName>
</protein>
<keyword evidence="2 3" id="KW-0808">Transferase</keyword>
<evidence type="ECO:0000256" key="1">
    <source>
        <dbReference type="ARBA" id="ARBA00022676"/>
    </source>
</evidence>
<dbReference type="GO" id="GO:0009244">
    <property type="term" value="P:lipopolysaccharide core region biosynthetic process"/>
    <property type="evidence" value="ECO:0007669"/>
    <property type="project" value="TreeGrafter"/>
</dbReference>
<comment type="caution">
    <text evidence="3">The sequence shown here is derived from an EMBL/GenBank/DDBJ whole genome shotgun (WGS) entry which is preliminary data.</text>
</comment>
<sequence>MKRPGHILVIRLSAMGDVAMTVPVLTHLLETYPNLKITVLTKPFFAHLFEHIERIQVVKAEVKTRHKGISGLWLLARQLNRLEIDAIADLHNVLRSRLLCGFLKIFGHEYFRIDKGRPEKKALTRPKNKILKPLKSTHQRYANVFKKLNLPLDQKFKVQRIRLPLSSEIKSVLNLDKSKKWVGIAPFAAHSPKQYPLKQMKKVISKLNADKDIQILLFGGGKKEIKKLGALAEEFSNSENLAGRFDFSDELKLISNLDVMLSMDSGNAHLAAMFGVDVVSIWGATHPYAGFAPFGQTRKQQILPDLEKYPLLPTSIYGNKKVKGYKKVMHDIPAEEVFQKVKSNLE</sequence>
<keyword evidence="4" id="KW-1185">Reference proteome</keyword>